<proteinExistence type="predicted"/>
<dbReference type="InterPro" id="IPR029060">
    <property type="entry name" value="PIN-like_dom_sf"/>
</dbReference>
<sequence>MIRYLLDTDVVSQAGKASPNVAVTAWLDSVDDHALAISVVTLRERWEGAEKARRAGAPQAAAIAADVERMAAAFRGRILPVDERVARYWAALLVPDQSRADDKCQVAIASVFGLTLVSLNWRHVQGLGVPVLNPGRRPPSSIPRDRFLS</sequence>
<dbReference type="RefSeq" id="WP_238314749.1">
    <property type="nucleotide sequence ID" value="NZ_BPQV01000018.1"/>
</dbReference>
<dbReference type="InterPro" id="IPR002716">
    <property type="entry name" value="PIN_dom"/>
</dbReference>
<dbReference type="EMBL" id="BPQV01000018">
    <property type="protein sequence ID" value="GJE29688.1"/>
    <property type="molecule type" value="Genomic_DNA"/>
</dbReference>
<reference evidence="2" key="1">
    <citation type="journal article" date="2021" name="Front. Microbiol.">
        <title>Comprehensive Comparative Genomics and Phenotyping of Methylobacterium Species.</title>
        <authorList>
            <person name="Alessa O."/>
            <person name="Ogura Y."/>
            <person name="Fujitani Y."/>
            <person name="Takami H."/>
            <person name="Hayashi T."/>
            <person name="Sahin N."/>
            <person name="Tani A."/>
        </authorList>
    </citation>
    <scope>NUCLEOTIDE SEQUENCE</scope>
    <source>
        <strain evidence="2">NBRC 15689</strain>
    </source>
</reference>
<protein>
    <recommendedName>
        <fullName evidence="1">PIN domain-containing protein</fullName>
    </recommendedName>
</protein>
<dbReference type="Pfam" id="PF01850">
    <property type="entry name" value="PIN"/>
    <property type="match status" value="1"/>
</dbReference>
<feature type="domain" description="PIN" evidence="1">
    <location>
        <begin position="4"/>
        <end position="122"/>
    </location>
</feature>
<reference evidence="2" key="2">
    <citation type="submission" date="2021-08" db="EMBL/GenBank/DDBJ databases">
        <authorList>
            <person name="Tani A."/>
            <person name="Ola A."/>
            <person name="Ogura Y."/>
            <person name="Katsura K."/>
            <person name="Hayashi T."/>
        </authorList>
    </citation>
    <scope>NUCLEOTIDE SEQUENCE</scope>
    <source>
        <strain evidence="2">NBRC 15689</strain>
    </source>
</reference>
<name>A0ABQ4TDM1_METOR</name>
<accession>A0ABQ4TDM1</accession>
<dbReference type="SUPFAM" id="SSF88723">
    <property type="entry name" value="PIN domain-like"/>
    <property type="match status" value="1"/>
</dbReference>
<evidence type="ECO:0000259" key="1">
    <source>
        <dbReference type="Pfam" id="PF01850"/>
    </source>
</evidence>
<dbReference type="Gene3D" id="3.40.50.1010">
    <property type="entry name" value="5'-nuclease"/>
    <property type="match status" value="1"/>
</dbReference>
<comment type="caution">
    <text evidence="2">The sequence shown here is derived from an EMBL/GenBank/DDBJ whole genome shotgun (WGS) entry which is preliminary data.</text>
</comment>
<dbReference type="Proteomes" id="UP001055156">
    <property type="component" value="Unassembled WGS sequence"/>
</dbReference>
<gene>
    <name evidence="2" type="ORF">LKMONMHP_4572</name>
</gene>
<evidence type="ECO:0000313" key="3">
    <source>
        <dbReference type="Proteomes" id="UP001055156"/>
    </source>
</evidence>
<evidence type="ECO:0000313" key="2">
    <source>
        <dbReference type="EMBL" id="GJE29688.1"/>
    </source>
</evidence>
<organism evidence="2 3">
    <name type="scientific">Methylobacterium organophilum</name>
    <dbReference type="NCBI Taxonomy" id="410"/>
    <lineage>
        <taxon>Bacteria</taxon>
        <taxon>Pseudomonadati</taxon>
        <taxon>Pseudomonadota</taxon>
        <taxon>Alphaproteobacteria</taxon>
        <taxon>Hyphomicrobiales</taxon>
        <taxon>Methylobacteriaceae</taxon>
        <taxon>Methylobacterium</taxon>
    </lineage>
</organism>
<keyword evidence="3" id="KW-1185">Reference proteome</keyword>